<dbReference type="SUPFAM" id="SSF51182">
    <property type="entry name" value="RmlC-like cupins"/>
    <property type="match status" value="1"/>
</dbReference>
<dbReference type="InterPro" id="IPR018060">
    <property type="entry name" value="HTH_AraC"/>
</dbReference>
<evidence type="ECO:0000259" key="2">
    <source>
        <dbReference type="PROSITE" id="PS01124"/>
    </source>
</evidence>
<keyword evidence="1 4" id="KW-0238">DNA-binding</keyword>
<evidence type="ECO:0000313" key="4">
    <source>
        <dbReference type="EMBL" id="SKC10315.1"/>
    </source>
</evidence>
<dbReference type="GO" id="GO:0003700">
    <property type="term" value="F:DNA-binding transcription factor activity"/>
    <property type="evidence" value="ECO:0007669"/>
    <property type="project" value="InterPro"/>
</dbReference>
<dbReference type="OrthoDB" id="9804543at2"/>
<dbReference type="InterPro" id="IPR003313">
    <property type="entry name" value="AraC-bd"/>
</dbReference>
<dbReference type="Gene3D" id="1.10.10.60">
    <property type="entry name" value="Homeodomain-like"/>
    <property type="match status" value="1"/>
</dbReference>
<evidence type="ECO:0000313" key="6">
    <source>
        <dbReference type="Proteomes" id="UP000190130"/>
    </source>
</evidence>
<dbReference type="Proteomes" id="UP000051562">
    <property type="component" value="Unassembled WGS sequence"/>
</dbReference>
<dbReference type="CDD" id="cd06124">
    <property type="entry name" value="cupin_NimR-like_N"/>
    <property type="match status" value="1"/>
</dbReference>
<dbReference type="RefSeq" id="WP_055726179.1">
    <property type="nucleotide sequence ID" value="NZ_FUYX01000014.1"/>
</dbReference>
<feature type="domain" description="HTH araC/xylS-type" evidence="2">
    <location>
        <begin position="157"/>
        <end position="232"/>
    </location>
</feature>
<dbReference type="InterPro" id="IPR014710">
    <property type="entry name" value="RmlC-like_jellyroll"/>
</dbReference>
<protein>
    <submittedName>
        <fullName evidence="3">AraC family transcriptional regulator</fullName>
    </submittedName>
    <submittedName>
        <fullName evidence="4">AraC-type DNA-binding protein</fullName>
    </submittedName>
</protein>
<dbReference type="SMART" id="SM00342">
    <property type="entry name" value="HTH_ARAC"/>
    <property type="match status" value="1"/>
</dbReference>
<dbReference type="GO" id="GO:0043565">
    <property type="term" value="F:sequence-specific DNA binding"/>
    <property type="evidence" value="ECO:0007669"/>
    <property type="project" value="InterPro"/>
</dbReference>
<keyword evidence="5" id="KW-1185">Reference proteome</keyword>
<dbReference type="PANTHER" id="PTHR11019">
    <property type="entry name" value="HTH-TYPE TRANSCRIPTIONAL REGULATOR NIMR"/>
    <property type="match status" value="1"/>
</dbReference>
<dbReference type="Gene3D" id="2.60.120.10">
    <property type="entry name" value="Jelly Rolls"/>
    <property type="match status" value="1"/>
</dbReference>
<proteinExistence type="predicted"/>
<dbReference type="Pfam" id="PF12833">
    <property type="entry name" value="HTH_18"/>
    <property type="match status" value="1"/>
</dbReference>
<organism evidence="3 5">
    <name type="scientific">Bosea thiooxidans</name>
    <dbReference type="NCBI Taxonomy" id="53254"/>
    <lineage>
        <taxon>Bacteria</taxon>
        <taxon>Pseudomonadati</taxon>
        <taxon>Pseudomonadota</taxon>
        <taxon>Alphaproteobacteria</taxon>
        <taxon>Hyphomicrobiales</taxon>
        <taxon>Boseaceae</taxon>
        <taxon>Bosea</taxon>
    </lineage>
</organism>
<evidence type="ECO:0000313" key="3">
    <source>
        <dbReference type="EMBL" id="KQK32234.1"/>
    </source>
</evidence>
<dbReference type="PROSITE" id="PS01124">
    <property type="entry name" value="HTH_ARAC_FAMILY_2"/>
    <property type="match status" value="1"/>
</dbReference>
<reference evidence="3 5" key="1">
    <citation type="submission" date="2015-10" db="EMBL/GenBank/DDBJ databases">
        <title>Draft genome of Bosea thiooxidans.</title>
        <authorList>
            <person name="Wang X."/>
        </authorList>
    </citation>
    <scope>NUCLEOTIDE SEQUENCE [LARGE SCALE GENOMIC DNA]</scope>
    <source>
        <strain evidence="3 5">CGMCC 9174</strain>
    </source>
</reference>
<dbReference type="AlphaFoldDB" id="A0A0Q3T3L1"/>
<dbReference type="STRING" id="53254.SAMN05660750_04260"/>
<dbReference type="InterPro" id="IPR011051">
    <property type="entry name" value="RmlC_Cupin_sf"/>
</dbReference>
<dbReference type="EMBL" id="FUYX01000014">
    <property type="protein sequence ID" value="SKC10315.1"/>
    <property type="molecule type" value="Genomic_DNA"/>
</dbReference>
<reference evidence="4 6" key="2">
    <citation type="submission" date="2017-02" db="EMBL/GenBank/DDBJ databases">
        <authorList>
            <person name="Peterson S.W."/>
        </authorList>
    </citation>
    <scope>NUCLEOTIDE SEQUENCE [LARGE SCALE GENOMIC DNA]</scope>
    <source>
        <strain evidence="4 6">DSM 9653</strain>
    </source>
</reference>
<dbReference type="EMBL" id="LMAR01000001">
    <property type="protein sequence ID" value="KQK32234.1"/>
    <property type="molecule type" value="Genomic_DNA"/>
</dbReference>
<dbReference type="Proteomes" id="UP000190130">
    <property type="component" value="Unassembled WGS sequence"/>
</dbReference>
<dbReference type="Pfam" id="PF02311">
    <property type="entry name" value="AraC_binding"/>
    <property type="match status" value="1"/>
</dbReference>
<sequence length="255" mass="27768">MRSTRADDYQHVPRPVAVLAKEFASGATTGRHSHPRAQLLYAIEGLMIAATDDGTWAVPAGHALLIPPGVAHEISMHGTVAMRTAYLVSQSLALPRFCQVVRVSVLLNATLLALAEEPVLYDEDGRGGHLASLVLDEIARAPTTPLALPLPHDGRLRRLCRALIEAPHLPHDIDVWSDRIGVSRRTLTRRFRSETGFSFAEWRRRLRLLEVMARQARGDAMPGIAAAVGYGSPRALRSMMSRTPRGPGSQGSTSP</sequence>
<name>A0A0Q3T3L1_9HYPH</name>
<gene>
    <name evidence="3" type="ORF">ARD30_00165</name>
    <name evidence="4" type="ORF">SAMN05660750_04260</name>
</gene>
<accession>A0A0Q3T3L1</accession>
<evidence type="ECO:0000256" key="1">
    <source>
        <dbReference type="ARBA" id="ARBA00023125"/>
    </source>
</evidence>
<dbReference type="PANTHER" id="PTHR11019:SF159">
    <property type="entry name" value="TRANSCRIPTIONAL REGULATOR-RELATED"/>
    <property type="match status" value="1"/>
</dbReference>
<evidence type="ECO:0000313" key="5">
    <source>
        <dbReference type="Proteomes" id="UP000051562"/>
    </source>
</evidence>